<keyword evidence="3" id="KW-1185">Reference proteome</keyword>
<feature type="compositionally biased region" description="Basic residues" evidence="1">
    <location>
        <begin position="393"/>
        <end position="405"/>
    </location>
</feature>
<feature type="region of interest" description="Disordered" evidence="1">
    <location>
        <begin position="882"/>
        <end position="918"/>
    </location>
</feature>
<accession>A0A1Q9DVA4</accession>
<evidence type="ECO:0000313" key="2">
    <source>
        <dbReference type="EMBL" id="OLP99107.1"/>
    </source>
</evidence>
<feature type="compositionally biased region" description="Basic residues" evidence="1">
    <location>
        <begin position="458"/>
        <end position="467"/>
    </location>
</feature>
<dbReference type="EMBL" id="LSRX01000374">
    <property type="protein sequence ID" value="OLP99107.1"/>
    <property type="molecule type" value="Genomic_DNA"/>
</dbReference>
<feature type="region of interest" description="Disordered" evidence="1">
    <location>
        <begin position="607"/>
        <end position="655"/>
    </location>
</feature>
<feature type="region of interest" description="Disordered" evidence="1">
    <location>
        <begin position="339"/>
        <end position="582"/>
    </location>
</feature>
<feature type="compositionally biased region" description="Low complexity" evidence="1">
    <location>
        <begin position="785"/>
        <end position="810"/>
    </location>
</feature>
<feature type="compositionally biased region" description="Basic residues" evidence="1">
    <location>
        <begin position="564"/>
        <end position="573"/>
    </location>
</feature>
<feature type="compositionally biased region" description="Acidic residues" evidence="1">
    <location>
        <begin position="339"/>
        <end position="353"/>
    </location>
</feature>
<protein>
    <submittedName>
        <fullName evidence="2">Reticulocyte-binding protein 2-like a</fullName>
    </submittedName>
</protein>
<reference evidence="2 3" key="1">
    <citation type="submission" date="2016-02" db="EMBL/GenBank/DDBJ databases">
        <title>Genome analysis of coral dinoflagellate symbionts highlights evolutionary adaptations to a symbiotic lifestyle.</title>
        <authorList>
            <person name="Aranda M."/>
            <person name="Li Y."/>
            <person name="Liew Y.J."/>
            <person name="Baumgarten S."/>
            <person name="Simakov O."/>
            <person name="Wilson M."/>
            <person name="Piel J."/>
            <person name="Ashoor H."/>
            <person name="Bougouffa S."/>
            <person name="Bajic V.B."/>
            <person name="Ryu T."/>
            <person name="Ravasi T."/>
            <person name="Bayer T."/>
            <person name="Micklem G."/>
            <person name="Kim H."/>
            <person name="Bhak J."/>
            <person name="Lajeunesse T.C."/>
            <person name="Voolstra C.R."/>
        </authorList>
    </citation>
    <scope>NUCLEOTIDE SEQUENCE [LARGE SCALE GENOMIC DNA]</scope>
    <source>
        <strain evidence="2 3">CCMP2467</strain>
    </source>
</reference>
<feature type="compositionally biased region" description="Basic residues" evidence="1">
    <location>
        <begin position="521"/>
        <end position="531"/>
    </location>
</feature>
<dbReference type="AlphaFoldDB" id="A0A1Q9DVA4"/>
<sequence>MCSPDALPHSSDTSSTVEDPSEDDEEDDPDEDANGASFLEPALGARCQELPPARTSPSADVLKDWTERRLSGELRIFKNAKNALRMAPETGGAGSAPPAAATDAALALKRRGHRRLAPAFLAWAGIGKATSISQKRGFELQRKSPAPLARWAPKTAPSTVRLAVASANAAWIDTVGLAVASANAAWIDTVLVVAYAGWCDNHLAVRFEQCLFKHMDLKAVQRNGELVVGGDLRKKKNAWFRNAYAEMPLTLKLKRRPSGTTVLGVLESMHEKHRLCPSGMDSSAWASMQADKICSVMDRCVRSGQAVKRKKDEEAYDIQGDLDELLQEFEDTIPDVLDELDGEPMSEEEEDEIAESRNEEATDAGVAEERSQEVTKDLNPKWRPRIQEVKKDPKWKRIQKAKKSPRILEAKKAKKPMWHRIQEVKKRAQKPMWRRIQEVKKQKPKQKPKWQRIQEVKRRQKPKRQKPMRSQEVKKQQPKWQRIEKVKKRRQKPKGQKPVWLRSQEALGNPKRQRSQEVKRCQKPKRQKPKWLRSQEVKKGNPKWQRIKQASLKMKRQRIDKAPRKGVQKKGRGTRTMDEENQIVDAGYQGDEDYDVLFDGSEMVHDFSEDEATTPGASEAVQCSGNEARVLKRTSSASSQVTYEQKEKKAPMARLSGLREVHESVRRHAIPTPSPQEQLALLRAENASRKRRAPAEAVSTTALAGGWFKEKRKRATGKNAGQIYTVYTHQDGRQLPSRKLFEKAGGVDMSPDKRKNPKAKAAAKKPKAAAKKAKAAAKKAKAAAKKASASAKKAAASAKKAAAAKKACAKPLMDEDEDDMEEDGEQDSPVSADDGQASLMESEEVEFCAGDARFTRAMVLCGYAGKRFDEQGKHQAILEKSERLRETMPFPRQPPVPLSVVDMDDDASDSSGYDGELD</sequence>
<feature type="compositionally biased region" description="Polar residues" evidence="1">
    <location>
        <begin position="633"/>
        <end position="643"/>
    </location>
</feature>
<name>A0A1Q9DVA4_SYMMI</name>
<dbReference type="OrthoDB" id="10328593at2759"/>
<evidence type="ECO:0000256" key="1">
    <source>
        <dbReference type="SAM" id="MobiDB-lite"/>
    </source>
</evidence>
<feature type="compositionally biased region" description="Acidic residues" evidence="1">
    <location>
        <begin position="19"/>
        <end position="33"/>
    </location>
</feature>
<organism evidence="2 3">
    <name type="scientific">Symbiodinium microadriaticum</name>
    <name type="common">Dinoflagellate</name>
    <name type="synonym">Zooxanthella microadriatica</name>
    <dbReference type="NCBI Taxonomy" id="2951"/>
    <lineage>
        <taxon>Eukaryota</taxon>
        <taxon>Sar</taxon>
        <taxon>Alveolata</taxon>
        <taxon>Dinophyceae</taxon>
        <taxon>Suessiales</taxon>
        <taxon>Symbiodiniaceae</taxon>
        <taxon>Symbiodinium</taxon>
    </lineage>
</organism>
<proteinExistence type="predicted"/>
<feature type="region of interest" description="Disordered" evidence="1">
    <location>
        <begin position="1"/>
        <end position="44"/>
    </location>
</feature>
<feature type="compositionally biased region" description="Basic and acidic residues" evidence="1">
    <location>
        <begin position="367"/>
        <end position="392"/>
    </location>
</feature>
<feature type="compositionally biased region" description="Basic residues" evidence="1">
    <location>
        <begin position="485"/>
        <end position="495"/>
    </location>
</feature>
<feature type="compositionally biased region" description="Basic residues" evidence="1">
    <location>
        <begin position="755"/>
        <end position="784"/>
    </location>
</feature>
<feature type="region of interest" description="Disordered" evidence="1">
    <location>
        <begin position="742"/>
        <end position="839"/>
    </location>
</feature>
<gene>
    <name evidence="2" type="ORF">AK812_SmicGene18372</name>
</gene>
<dbReference type="Proteomes" id="UP000186817">
    <property type="component" value="Unassembled WGS sequence"/>
</dbReference>
<comment type="caution">
    <text evidence="2">The sequence shown here is derived from an EMBL/GenBank/DDBJ whole genome shotgun (WGS) entry which is preliminary data.</text>
</comment>
<feature type="compositionally biased region" description="Acidic residues" evidence="1">
    <location>
        <begin position="814"/>
        <end position="826"/>
    </location>
</feature>
<evidence type="ECO:0000313" key="3">
    <source>
        <dbReference type="Proteomes" id="UP000186817"/>
    </source>
</evidence>